<dbReference type="Proteomes" id="UP000789920">
    <property type="component" value="Unassembled WGS sequence"/>
</dbReference>
<proteinExistence type="predicted"/>
<sequence>MHGEEYEPMYKKEYELMYEEEHEPIYEKKYEPMYKKAYKLELQLDESEVSESSQVQKSNSSNSTHTRNTSKKKEENYAICEICNQKLVYQHGMILNLKRYLNSHKTKVPELKKLNVKEGISVVNMLNNKSG</sequence>
<accession>A0ACA9M325</accession>
<name>A0ACA9M325_9GLOM</name>
<gene>
    <name evidence="1" type="ORF">RPERSI_LOCUS4199</name>
</gene>
<organism evidence="1 2">
    <name type="scientific">Racocetra persica</name>
    <dbReference type="NCBI Taxonomy" id="160502"/>
    <lineage>
        <taxon>Eukaryota</taxon>
        <taxon>Fungi</taxon>
        <taxon>Fungi incertae sedis</taxon>
        <taxon>Mucoromycota</taxon>
        <taxon>Glomeromycotina</taxon>
        <taxon>Glomeromycetes</taxon>
        <taxon>Diversisporales</taxon>
        <taxon>Gigasporaceae</taxon>
        <taxon>Racocetra</taxon>
    </lineage>
</organism>
<comment type="caution">
    <text evidence="1">The sequence shown here is derived from an EMBL/GenBank/DDBJ whole genome shotgun (WGS) entry which is preliminary data.</text>
</comment>
<keyword evidence="2" id="KW-1185">Reference proteome</keyword>
<reference evidence="1" key="1">
    <citation type="submission" date="2021-06" db="EMBL/GenBank/DDBJ databases">
        <authorList>
            <person name="Kallberg Y."/>
            <person name="Tangrot J."/>
            <person name="Rosling A."/>
        </authorList>
    </citation>
    <scope>NUCLEOTIDE SEQUENCE</scope>
    <source>
        <strain evidence="1">MA461A</strain>
    </source>
</reference>
<evidence type="ECO:0000313" key="1">
    <source>
        <dbReference type="EMBL" id="CAG8557046.1"/>
    </source>
</evidence>
<evidence type="ECO:0000313" key="2">
    <source>
        <dbReference type="Proteomes" id="UP000789920"/>
    </source>
</evidence>
<dbReference type="EMBL" id="CAJVQC010005676">
    <property type="protein sequence ID" value="CAG8557046.1"/>
    <property type="molecule type" value="Genomic_DNA"/>
</dbReference>
<protein>
    <submittedName>
        <fullName evidence="1">21641_t:CDS:1</fullName>
    </submittedName>
</protein>
<feature type="non-terminal residue" evidence="1">
    <location>
        <position position="131"/>
    </location>
</feature>